<dbReference type="GO" id="GO:0019358">
    <property type="term" value="P:nicotinate nucleotide salvage"/>
    <property type="evidence" value="ECO:0007669"/>
    <property type="project" value="EnsemblFungi"/>
</dbReference>
<reference evidence="10 12" key="2">
    <citation type="submission" date="2018-07" db="EMBL/GenBank/DDBJ databases">
        <title>Draft Genome Assemblies for Five Robust Yarrowia lipolytica Strains Exhibiting High Lipid Production and Pentose Sugar Utilization and Sugar Alcohol Secretion from Undetoxified Lignocellulosic Biomass Hydrolysates.</title>
        <authorList>
            <consortium name="DOE Joint Genome Institute"/>
            <person name="Walker C."/>
            <person name="Ryu S."/>
            <person name="Na H."/>
            <person name="Zane M."/>
            <person name="LaButti K."/>
            <person name="Lipzen A."/>
            <person name="Haridas S."/>
            <person name="Barry K."/>
            <person name="Grigoriev I.V."/>
            <person name="Quarterman J."/>
            <person name="Slininger P."/>
            <person name="Dien B."/>
            <person name="Trinh C.T."/>
        </authorList>
    </citation>
    <scope>NUCLEOTIDE SEQUENCE [LARGE SCALE GENOMIC DNA]</scope>
    <source>
        <strain evidence="10 12">YB392</strain>
    </source>
</reference>
<keyword evidence="4" id="KW-0378">Hydrolase</keyword>
<name>A0A1D8N5P9_YARLL</name>
<evidence type="ECO:0000256" key="6">
    <source>
        <dbReference type="ARBA" id="ARBA00039017"/>
    </source>
</evidence>
<dbReference type="OMA" id="DFVDSWP"/>
<dbReference type="GO" id="GO:0031509">
    <property type="term" value="P:subtelomeric heterochromatin formation"/>
    <property type="evidence" value="ECO:0007669"/>
    <property type="project" value="EnsemblFungi"/>
</dbReference>
<evidence type="ECO:0000256" key="7">
    <source>
        <dbReference type="ARBA" id="ARBA00043224"/>
    </source>
</evidence>
<dbReference type="GO" id="GO:0000183">
    <property type="term" value="P:rDNA heterochromatin formation"/>
    <property type="evidence" value="ECO:0007669"/>
    <property type="project" value="EnsemblFungi"/>
</dbReference>
<protein>
    <recommendedName>
        <fullName evidence="6">nicotinamidase</fullName>
        <ecNumber evidence="6">3.5.1.19</ecNumber>
    </recommendedName>
    <alternativeName>
        <fullName evidence="7">Nicotinamide deamidase</fullName>
    </alternativeName>
</protein>
<evidence type="ECO:0000313" key="10">
    <source>
        <dbReference type="EMBL" id="RDW24456.1"/>
    </source>
</evidence>
<evidence type="ECO:0000256" key="2">
    <source>
        <dbReference type="ARBA" id="ARBA00022642"/>
    </source>
</evidence>
<dbReference type="GO" id="GO:0008936">
    <property type="term" value="F:nicotinamidase activity"/>
    <property type="evidence" value="ECO:0007669"/>
    <property type="project" value="UniProtKB-EC"/>
</dbReference>
<evidence type="ECO:0000313" key="12">
    <source>
        <dbReference type="Proteomes" id="UP000256601"/>
    </source>
</evidence>
<feature type="domain" description="Isochorismatase-like" evidence="8">
    <location>
        <begin position="2"/>
        <end position="202"/>
    </location>
</feature>
<dbReference type="GO" id="GO:0005634">
    <property type="term" value="C:nucleus"/>
    <property type="evidence" value="ECO:0007669"/>
    <property type="project" value="EnsemblFungi"/>
</dbReference>
<keyword evidence="2" id="KW-0662">Pyridine nucleotide biosynthesis</keyword>
<dbReference type="InterPro" id="IPR036380">
    <property type="entry name" value="Isochorismatase-like_sf"/>
</dbReference>
<dbReference type="EMBL" id="CP017553">
    <property type="protein sequence ID" value="AOW00962.1"/>
    <property type="molecule type" value="Genomic_DNA"/>
</dbReference>
<dbReference type="SUPFAM" id="SSF52499">
    <property type="entry name" value="Isochorismatase-like hydrolases"/>
    <property type="match status" value="1"/>
</dbReference>
<dbReference type="Gene3D" id="3.40.50.850">
    <property type="entry name" value="Isochorismatase-like"/>
    <property type="match status" value="1"/>
</dbReference>
<dbReference type="InterPro" id="IPR052347">
    <property type="entry name" value="Isochorismatase_Nicotinamidase"/>
</dbReference>
<dbReference type="Proteomes" id="UP000182444">
    <property type="component" value="Chromosome 1A"/>
</dbReference>
<dbReference type="VEuPathDB" id="FungiDB:YALI1_A22129g"/>
<evidence type="ECO:0000256" key="4">
    <source>
        <dbReference type="ARBA" id="ARBA00022801"/>
    </source>
</evidence>
<dbReference type="GO" id="GO:1904524">
    <property type="term" value="P:negative regulation of DNA amplification"/>
    <property type="evidence" value="ECO:0007669"/>
    <property type="project" value="EnsemblFungi"/>
</dbReference>
<dbReference type="EMBL" id="KZ859033">
    <property type="protein sequence ID" value="RDW24456.1"/>
    <property type="molecule type" value="Genomic_DNA"/>
</dbReference>
<dbReference type="AlphaFoldDB" id="A0A1D8N5P9"/>
<dbReference type="Pfam" id="PF00857">
    <property type="entry name" value="Isochorismatase"/>
    <property type="match status" value="1"/>
</dbReference>
<proteinExistence type="inferred from homology"/>
<sequence length="203" mass="22201">MAALIIVDLQNDFLPGGSLAVVDGNDIIPIVQKLADSGKYKFVVATKDSHPQDHTSFAANHGAEPFTSITFKHPNSDKQVDHTVWPVHCVEGTSGADYPPSFDSSNVQALVRKGYLQDREYYSGFEDVWGIHKTELHDLLQQNGVTEVDVVGLAFDYCVFNTAKDAAKRGYKTTVIREATKPVDPSSEKKIVASLEEAGVHVV</sequence>
<comment type="similarity">
    <text evidence="1">Belongs to the isochorismatase family.</text>
</comment>
<evidence type="ECO:0000256" key="3">
    <source>
        <dbReference type="ARBA" id="ARBA00022723"/>
    </source>
</evidence>
<dbReference type="eggNOG" id="KOG4003">
    <property type="taxonomic scope" value="Eukaryota"/>
</dbReference>
<comment type="pathway">
    <text evidence="5">Cofactor biosynthesis; nicotinate biosynthesis; nicotinate from nicotinamide: step 1/1.</text>
</comment>
<evidence type="ECO:0000256" key="1">
    <source>
        <dbReference type="ARBA" id="ARBA00006336"/>
    </source>
</evidence>
<dbReference type="PANTHER" id="PTHR11080:SF2">
    <property type="entry name" value="LD05707P"/>
    <property type="match status" value="1"/>
</dbReference>
<reference evidence="9 11" key="1">
    <citation type="journal article" date="2016" name="PLoS ONE">
        <title>Sequence Assembly of Yarrowia lipolytica Strain W29/CLIB89 Shows Transposable Element Diversity.</title>
        <authorList>
            <person name="Magnan C."/>
            <person name="Yu J."/>
            <person name="Chang I."/>
            <person name="Jahn E."/>
            <person name="Kanomata Y."/>
            <person name="Wu J."/>
            <person name="Zeller M."/>
            <person name="Oakes M."/>
            <person name="Baldi P."/>
            <person name="Sandmeyer S."/>
        </authorList>
    </citation>
    <scope>NUCLEOTIDE SEQUENCE [LARGE SCALE GENOMIC DNA]</scope>
    <source>
        <strain evidence="9">CLIB89</strain>
        <strain evidence="11">CLIB89(W29)</strain>
    </source>
</reference>
<evidence type="ECO:0000259" key="8">
    <source>
        <dbReference type="Pfam" id="PF00857"/>
    </source>
</evidence>
<dbReference type="PANTHER" id="PTHR11080">
    <property type="entry name" value="PYRAZINAMIDASE/NICOTINAMIDASE"/>
    <property type="match status" value="1"/>
</dbReference>
<dbReference type="InterPro" id="IPR000868">
    <property type="entry name" value="Isochorismatase-like_dom"/>
</dbReference>
<dbReference type="GO" id="GO:0005777">
    <property type="term" value="C:peroxisome"/>
    <property type="evidence" value="ECO:0007669"/>
    <property type="project" value="EnsemblFungi"/>
</dbReference>
<evidence type="ECO:0000256" key="5">
    <source>
        <dbReference type="ARBA" id="ARBA00037900"/>
    </source>
</evidence>
<organism evidence="9 11">
    <name type="scientific">Yarrowia lipolytica</name>
    <name type="common">Candida lipolytica</name>
    <dbReference type="NCBI Taxonomy" id="4952"/>
    <lineage>
        <taxon>Eukaryota</taxon>
        <taxon>Fungi</taxon>
        <taxon>Dikarya</taxon>
        <taxon>Ascomycota</taxon>
        <taxon>Saccharomycotina</taxon>
        <taxon>Dipodascomycetes</taxon>
        <taxon>Dipodascales</taxon>
        <taxon>Dipodascales incertae sedis</taxon>
        <taxon>Yarrowia</taxon>
    </lineage>
</organism>
<evidence type="ECO:0000313" key="9">
    <source>
        <dbReference type="EMBL" id="AOW00962.1"/>
    </source>
</evidence>
<dbReference type="KEGG" id="yli:2906381"/>
<dbReference type="GeneID" id="2906381"/>
<keyword evidence="3" id="KW-0479">Metal-binding</keyword>
<dbReference type="EC" id="3.5.1.19" evidence="6"/>
<dbReference type="CDD" id="cd01011">
    <property type="entry name" value="nicotinamidase"/>
    <property type="match status" value="1"/>
</dbReference>
<dbReference type="GO" id="GO:0000781">
    <property type="term" value="C:chromosome, telomeric region"/>
    <property type="evidence" value="ECO:0007669"/>
    <property type="project" value="GOC"/>
</dbReference>
<dbReference type="VEuPathDB" id="FungiDB:YALI0_A21153g"/>
<evidence type="ECO:0000313" key="11">
    <source>
        <dbReference type="Proteomes" id="UP000182444"/>
    </source>
</evidence>
<dbReference type="Proteomes" id="UP000256601">
    <property type="component" value="Unassembled WGS sequence"/>
</dbReference>
<gene>
    <name evidence="10" type="ORF">B0I71DRAFT_2595</name>
    <name evidence="9" type="ORF">YALI1_A22129g</name>
</gene>
<accession>A0A1D8N5P9</accession>
<dbReference type="GO" id="GO:0046872">
    <property type="term" value="F:metal ion binding"/>
    <property type="evidence" value="ECO:0007669"/>
    <property type="project" value="UniProtKB-KW"/>
</dbReference>